<organism evidence="2 3">
    <name type="scientific">Eiseniibacteriota bacterium</name>
    <dbReference type="NCBI Taxonomy" id="2212470"/>
    <lineage>
        <taxon>Bacteria</taxon>
        <taxon>Candidatus Eiseniibacteriota</taxon>
    </lineage>
</organism>
<dbReference type="Proteomes" id="UP000319836">
    <property type="component" value="Unassembled WGS sequence"/>
</dbReference>
<evidence type="ECO:0000313" key="3">
    <source>
        <dbReference type="Proteomes" id="UP000319836"/>
    </source>
</evidence>
<accession>A0A538U6Q2</accession>
<sequence length="202" mass="22764">MAGRKESRRVAQAWIELAAIDLEAASALEVAHDQLAAGRRLQRLRRMRLIELEGRLPARERLESMLHGSTQFYNPHKERCIVRLSAGEPAPVASGEHAVLVVERAGDRRAAAERWWRHETGETVIVREGTAWLLTFENGAGEAELEDLALVRERRRGLLCNPHSQECRWAKDAIPLPWLGSETPASDSRPARRTSSPTRSKR</sequence>
<protein>
    <submittedName>
        <fullName evidence="2">Uncharacterized protein</fullName>
    </submittedName>
</protein>
<evidence type="ECO:0000313" key="2">
    <source>
        <dbReference type="EMBL" id="TMQ71558.1"/>
    </source>
</evidence>
<feature type="region of interest" description="Disordered" evidence="1">
    <location>
        <begin position="178"/>
        <end position="202"/>
    </location>
</feature>
<evidence type="ECO:0000256" key="1">
    <source>
        <dbReference type="SAM" id="MobiDB-lite"/>
    </source>
</evidence>
<feature type="compositionally biased region" description="Low complexity" evidence="1">
    <location>
        <begin position="184"/>
        <end position="202"/>
    </location>
</feature>
<reference evidence="2 3" key="1">
    <citation type="journal article" date="2019" name="Nat. Microbiol.">
        <title>Mediterranean grassland soil C-N compound turnover is dependent on rainfall and depth, and is mediated by genomically divergent microorganisms.</title>
        <authorList>
            <person name="Diamond S."/>
            <person name="Andeer P.F."/>
            <person name="Li Z."/>
            <person name="Crits-Christoph A."/>
            <person name="Burstein D."/>
            <person name="Anantharaman K."/>
            <person name="Lane K.R."/>
            <person name="Thomas B.C."/>
            <person name="Pan C."/>
            <person name="Northen T.R."/>
            <person name="Banfield J.F."/>
        </authorList>
    </citation>
    <scope>NUCLEOTIDE SEQUENCE [LARGE SCALE GENOMIC DNA]</scope>
    <source>
        <strain evidence="2">WS_10</strain>
    </source>
</reference>
<proteinExistence type="predicted"/>
<dbReference type="EMBL" id="VBPA01000116">
    <property type="protein sequence ID" value="TMQ71558.1"/>
    <property type="molecule type" value="Genomic_DNA"/>
</dbReference>
<comment type="caution">
    <text evidence="2">The sequence shown here is derived from an EMBL/GenBank/DDBJ whole genome shotgun (WGS) entry which is preliminary data.</text>
</comment>
<name>A0A538U6Q2_UNCEI</name>
<dbReference type="AlphaFoldDB" id="A0A538U6Q2"/>
<gene>
    <name evidence="2" type="ORF">E6K80_05195</name>
</gene>